<evidence type="ECO:0000256" key="4">
    <source>
        <dbReference type="ARBA" id="ARBA00022980"/>
    </source>
</evidence>
<dbReference type="InterPro" id="IPR000589">
    <property type="entry name" value="Ribosomal_uS15"/>
</dbReference>
<keyword evidence="3" id="KW-0809">Transit peptide</keyword>
<dbReference type="InterPro" id="IPR009068">
    <property type="entry name" value="uS15_NS1_RNA-bd_sf"/>
</dbReference>
<evidence type="ECO:0000256" key="5">
    <source>
        <dbReference type="ARBA" id="ARBA00023128"/>
    </source>
</evidence>
<evidence type="ECO:0000256" key="9">
    <source>
        <dbReference type="SAM" id="Coils"/>
    </source>
</evidence>
<evidence type="ECO:0000256" key="6">
    <source>
        <dbReference type="ARBA" id="ARBA00023274"/>
    </source>
</evidence>
<dbReference type="STRING" id="2018661.A0A2A2LEH8"/>
<dbReference type="GO" id="GO:0005763">
    <property type="term" value="C:mitochondrial small ribosomal subunit"/>
    <property type="evidence" value="ECO:0007669"/>
    <property type="project" value="TreeGrafter"/>
</dbReference>
<keyword evidence="11" id="KW-1185">Reference proteome</keyword>
<gene>
    <name evidence="10" type="ORF">WR25_10122</name>
</gene>
<sequence length="339" mass="40622">MFLKKFRMNSLNFRRCLHNSAVIFRGRFPYYNPHKPLTDPVKQDPEYFEKAARLLPMDDNYIDQLGKLYYEKVSYERDAHLKIDDNLVADQVKFGLPDIDRSAVRFPYKNVDMLSNAPESVKRIFSVELGARKDLSTAWKQALIESVSHHSLDKSSTEMRIAWLTAMIRHYSLLVSDISKWTTKKPTFLTHRIWLYVNHRRKLLRLLREQNNESFERVIKALKIAYHVQKQPEHVKTRKAWAEHQLRLRVEEEKEKRLTALHQSYLENRDKKVQELDKRMEELNEETKKVQDRIKQIQTIEGVVDPKDKYEPSLITELTEYTIHRQLFYHPKPTMKHYD</sequence>
<dbReference type="PANTHER" id="PTHR46685:SF1">
    <property type="entry name" value="SMALL RIBOSOMAL SUBUNIT PROTEIN US15M"/>
    <property type="match status" value="1"/>
</dbReference>
<dbReference type="SUPFAM" id="SSF47060">
    <property type="entry name" value="S15/NS1 RNA-binding domain"/>
    <property type="match status" value="1"/>
</dbReference>
<dbReference type="InterPro" id="IPR052137">
    <property type="entry name" value="uS15_ribosomal"/>
</dbReference>
<evidence type="ECO:0000256" key="2">
    <source>
        <dbReference type="ARBA" id="ARBA00008434"/>
    </source>
</evidence>
<dbReference type="GO" id="GO:0003735">
    <property type="term" value="F:structural constituent of ribosome"/>
    <property type="evidence" value="ECO:0007669"/>
    <property type="project" value="InterPro"/>
</dbReference>
<name>A0A2A2LEH8_9BILA</name>
<keyword evidence="5" id="KW-0496">Mitochondrion</keyword>
<comment type="similarity">
    <text evidence="2">Belongs to the universal ribosomal protein uS15 family.</text>
</comment>
<dbReference type="EMBL" id="LIAE01006837">
    <property type="protein sequence ID" value="PAV84583.1"/>
    <property type="molecule type" value="Genomic_DNA"/>
</dbReference>
<dbReference type="SMART" id="SM01387">
    <property type="entry name" value="Ribosomal_S15"/>
    <property type="match status" value="1"/>
</dbReference>
<evidence type="ECO:0000313" key="11">
    <source>
        <dbReference type="Proteomes" id="UP000218231"/>
    </source>
</evidence>
<comment type="subcellular location">
    <subcellularLocation>
        <location evidence="1">Mitochondrion</location>
    </subcellularLocation>
</comment>
<protein>
    <recommendedName>
        <fullName evidence="7">Small ribosomal subunit protein uS15m</fullName>
    </recommendedName>
    <alternativeName>
        <fullName evidence="8">28S ribosomal protein S15, mitochondrial</fullName>
    </alternativeName>
</protein>
<dbReference type="Proteomes" id="UP000218231">
    <property type="component" value="Unassembled WGS sequence"/>
</dbReference>
<evidence type="ECO:0000256" key="1">
    <source>
        <dbReference type="ARBA" id="ARBA00004173"/>
    </source>
</evidence>
<feature type="coiled-coil region" evidence="9">
    <location>
        <begin position="266"/>
        <end position="300"/>
    </location>
</feature>
<reference evidence="10 11" key="1">
    <citation type="journal article" date="2017" name="Curr. Biol.">
        <title>Genome architecture and evolution of a unichromosomal asexual nematode.</title>
        <authorList>
            <person name="Fradin H."/>
            <person name="Zegar C."/>
            <person name="Gutwein M."/>
            <person name="Lucas J."/>
            <person name="Kovtun M."/>
            <person name="Corcoran D."/>
            <person name="Baugh L.R."/>
            <person name="Kiontke K."/>
            <person name="Gunsalus K."/>
            <person name="Fitch D.H."/>
            <person name="Piano F."/>
        </authorList>
    </citation>
    <scope>NUCLEOTIDE SEQUENCE [LARGE SCALE GENOMIC DNA]</scope>
    <source>
        <strain evidence="10">PF1309</strain>
    </source>
</reference>
<dbReference type="Gene3D" id="1.10.287.10">
    <property type="entry name" value="S15/NS1, RNA-binding"/>
    <property type="match status" value="1"/>
</dbReference>
<accession>A0A2A2LEH8</accession>
<dbReference type="PANTHER" id="PTHR46685">
    <property type="entry name" value="28S RIBOSOMAL PROTEIN S15, MITOCHONDRIAL"/>
    <property type="match status" value="1"/>
</dbReference>
<evidence type="ECO:0000256" key="3">
    <source>
        <dbReference type="ARBA" id="ARBA00022946"/>
    </source>
</evidence>
<evidence type="ECO:0000256" key="7">
    <source>
        <dbReference type="ARBA" id="ARBA00035249"/>
    </source>
</evidence>
<keyword evidence="6" id="KW-0687">Ribonucleoprotein</keyword>
<dbReference type="GO" id="GO:0032543">
    <property type="term" value="P:mitochondrial translation"/>
    <property type="evidence" value="ECO:0007669"/>
    <property type="project" value="TreeGrafter"/>
</dbReference>
<comment type="caution">
    <text evidence="10">The sequence shown here is derived from an EMBL/GenBank/DDBJ whole genome shotgun (WGS) entry which is preliminary data.</text>
</comment>
<dbReference type="GO" id="GO:0003723">
    <property type="term" value="F:RNA binding"/>
    <property type="evidence" value="ECO:0007669"/>
    <property type="project" value="TreeGrafter"/>
</dbReference>
<evidence type="ECO:0000313" key="10">
    <source>
        <dbReference type="EMBL" id="PAV84583.1"/>
    </source>
</evidence>
<organism evidence="10 11">
    <name type="scientific">Diploscapter pachys</name>
    <dbReference type="NCBI Taxonomy" id="2018661"/>
    <lineage>
        <taxon>Eukaryota</taxon>
        <taxon>Metazoa</taxon>
        <taxon>Ecdysozoa</taxon>
        <taxon>Nematoda</taxon>
        <taxon>Chromadorea</taxon>
        <taxon>Rhabditida</taxon>
        <taxon>Rhabditina</taxon>
        <taxon>Rhabditomorpha</taxon>
        <taxon>Rhabditoidea</taxon>
        <taxon>Rhabditidae</taxon>
        <taxon>Diploscapter</taxon>
    </lineage>
</organism>
<evidence type="ECO:0000256" key="8">
    <source>
        <dbReference type="ARBA" id="ARBA00035528"/>
    </source>
</evidence>
<dbReference type="OrthoDB" id="441444at2759"/>
<keyword evidence="9" id="KW-0175">Coiled coil</keyword>
<dbReference type="AlphaFoldDB" id="A0A2A2LEH8"/>
<keyword evidence="4" id="KW-0689">Ribosomal protein</keyword>
<proteinExistence type="inferred from homology"/>